<proteinExistence type="inferred from homology"/>
<dbReference type="Pfam" id="PF04138">
    <property type="entry name" value="GtrA_DPMS_TM"/>
    <property type="match status" value="1"/>
</dbReference>
<evidence type="ECO:0000256" key="2">
    <source>
        <dbReference type="ARBA" id="ARBA00009399"/>
    </source>
</evidence>
<evidence type="ECO:0000313" key="8">
    <source>
        <dbReference type="EMBL" id="SDF18964.1"/>
    </source>
</evidence>
<evidence type="ECO:0000256" key="6">
    <source>
        <dbReference type="SAM" id="Phobius"/>
    </source>
</evidence>
<organism evidence="8 9">
    <name type="scientific">Limimaricola pyoseonensis</name>
    <dbReference type="NCBI Taxonomy" id="521013"/>
    <lineage>
        <taxon>Bacteria</taxon>
        <taxon>Pseudomonadati</taxon>
        <taxon>Pseudomonadota</taxon>
        <taxon>Alphaproteobacteria</taxon>
        <taxon>Rhodobacterales</taxon>
        <taxon>Paracoccaceae</taxon>
        <taxon>Limimaricola</taxon>
    </lineage>
</organism>
<feature type="transmembrane region" description="Helical" evidence="6">
    <location>
        <begin position="57"/>
        <end position="76"/>
    </location>
</feature>
<feature type="transmembrane region" description="Helical" evidence="6">
    <location>
        <begin position="123"/>
        <end position="142"/>
    </location>
</feature>
<dbReference type="OrthoDB" id="7867052at2"/>
<dbReference type="GO" id="GO:0005886">
    <property type="term" value="C:plasma membrane"/>
    <property type="evidence" value="ECO:0007669"/>
    <property type="project" value="TreeGrafter"/>
</dbReference>
<feature type="domain" description="GtrA/DPMS transmembrane" evidence="7">
    <location>
        <begin position="30"/>
        <end position="142"/>
    </location>
</feature>
<dbReference type="InterPro" id="IPR007267">
    <property type="entry name" value="GtrA_DPMS_TM"/>
</dbReference>
<dbReference type="PANTHER" id="PTHR38459:SF1">
    <property type="entry name" value="PROPHAGE BACTOPRENOL-LINKED GLUCOSE TRANSLOCASE HOMOLOG"/>
    <property type="match status" value="1"/>
</dbReference>
<dbReference type="EMBL" id="FNAT01000008">
    <property type="protein sequence ID" value="SDF18964.1"/>
    <property type="molecule type" value="Genomic_DNA"/>
</dbReference>
<dbReference type="PANTHER" id="PTHR38459">
    <property type="entry name" value="PROPHAGE BACTOPRENOL-LINKED GLUCOSE TRANSLOCASE HOMOLOG"/>
    <property type="match status" value="1"/>
</dbReference>
<keyword evidence="3 6" id="KW-0812">Transmembrane</keyword>
<dbReference type="Proteomes" id="UP000198922">
    <property type="component" value="Unassembled WGS sequence"/>
</dbReference>
<dbReference type="RefSeq" id="WP_090114302.1">
    <property type="nucleotide sequence ID" value="NZ_FNAT01000008.1"/>
</dbReference>
<keyword evidence="4 6" id="KW-1133">Transmembrane helix</keyword>
<dbReference type="InterPro" id="IPR051401">
    <property type="entry name" value="GtrA_CellWall_Glycosyl"/>
</dbReference>
<protein>
    <submittedName>
        <fullName evidence="8">Putative flippase GtrA (Transmembrane translocase of bactoprenol-linked glucose)</fullName>
    </submittedName>
</protein>
<keyword evidence="9" id="KW-1185">Reference proteome</keyword>
<evidence type="ECO:0000259" key="7">
    <source>
        <dbReference type="Pfam" id="PF04138"/>
    </source>
</evidence>
<feature type="transmembrane region" description="Helical" evidence="6">
    <location>
        <begin position="88"/>
        <end position="117"/>
    </location>
</feature>
<evidence type="ECO:0000313" key="9">
    <source>
        <dbReference type="Proteomes" id="UP000198922"/>
    </source>
</evidence>
<evidence type="ECO:0000256" key="4">
    <source>
        <dbReference type="ARBA" id="ARBA00022989"/>
    </source>
</evidence>
<comment type="subcellular location">
    <subcellularLocation>
        <location evidence="1">Membrane</location>
        <topology evidence="1">Multi-pass membrane protein</topology>
    </subcellularLocation>
</comment>
<dbReference type="GO" id="GO:0000271">
    <property type="term" value="P:polysaccharide biosynthetic process"/>
    <property type="evidence" value="ECO:0007669"/>
    <property type="project" value="InterPro"/>
</dbReference>
<gene>
    <name evidence="8" type="ORF">SAMN04488567_3615</name>
</gene>
<name>A0A1G7J2E9_9RHOB</name>
<evidence type="ECO:0000256" key="1">
    <source>
        <dbReference type="ARBA" id="ARBA00004141"/>
    </source>
</evidence>
<reference evidence="9" key="1">
    <citation type="submission" date="2016-10" db="EMBL/GenBank/DDBJ databases">
        <authorList>
            <person name="Varghese N."/>
            <person name="Submissions S."/>
        </authorList>
    </citation>
    <scope>NUCLEOTIDE SEQUENCE [LARGE SCALE GENOMIC DNA]</scope>
    <source>
        <strain evidence="9">DSM 21424</strain>
    </source>
</reference>
<dbReference type="STRING" id="521013.SAMN04488567_3615"/>
<evidence type="ECO:0000256" key="3">
    <source>
        <dbReference type="ARBA" id="ARBA00022692"/>
    </source>
</evidence>
<feature type="transmembrane region" description="Helical" evidence="6">
    <location>
        <begin position="27"/>
        <end position="51"/>
    </location>
</feature>
<evidence type="ECO:0000256" key="5">
    <source>
        <dbReference type="ARBA" id="ARBA00023136"/>
    </source>
</evidence>
<comment type="similarity">
    <text evidence="2">Belongs to the GtrA family.</text>
</comment>
<sequence length="149" mass="15899">MFQSQLDRTGAATPPGLRALYGRHRHLVNYLFIGGLASATDLAIFLVLFNIAGTSALFAHSVAVPTAVLLSFTINARHNFRTHDFIALRLMSFVVVCTIGYIAGYAVIAACAAAGLGANLGKFVSLPVVFAIQYLLNANITFRRVGGRA</sequence>
<keyword evidence="5 6" id="KW-0472">Membrane</keyword>
<accession>A0A1G7J2E9</accession>
<dbReference type="AlphaFoldDB" id="A0A1G7J2E9"/>